<name>A0A1A6HGW5_NEOLE</name>
<dbReference type="PANTHER" id="PTHR19368:SF7">
    <property type="entry name" value="X-LINKED LYMPHOCYTE REGULATED GENE 4-RELATED"/>
    <property type="match status" value="1"/>
</dbReference>
<reference evidence="3 4" key="1">
    <citation type="submission" date="2016-06" db="EMBL/GenBank/DDBJ databases">
        <title>The Draft Genome Sequence and Annotation of the Desert Woodrat Neotoma lepida.</title>
        <authorList>
            <person name="Campbell M."/>
            <person name="Oakeson K.F."/>
            <person name="Yandell M."/>
            <person name="Halpert J.R."/>
            <person name="Dearing D."/>
        </authorList>
    </citation>
    <scope>NUCLEOTIDE SEQUENCE [LARGE SCALE GENOMIC DNA]</scope>
    <source>
        <strain evidence="3">417</strain>
        <tissue evidence="3">Liver</tissue>
    </source>
</reference>
<dbReference type="GO" id="GO:0000795">
    <property type="term" value="C:synaptonemal complex"/>
    <property type="evidence" value="ECO:0007669"/>
    <property type="project" value="TreeGrafter"/>
</dbReference>
<comment type="similarity">
    <text evidence="1">Belongs to the XLR/SYCP3 family.</text>
</comment>
<evidence type="ECO:0000259" key="2">
    <source>
        <dbReference type="Pfam" id="PF04803"/>
    </source>
</evidence>
<feature type="non-terminal residue" evidence="3">
    <location>
        <position position="103"/>
    </location>
</feature>
<feature type="domain" description="XLR/SYCP3/FAM9" evidence="2">
    <location>
        <begin position="4"/>
        <end position="74"/>
    </location>
</feature>
<sequence length="103" mass="12179">PSKKSLHGRRKRYVLNVSNTVYNIEQKTDHFLKCQHEQRQEINQEYSHQFLALVVMSNIDVDKIKKQAEKLSNLQAINSCRQKAVVEEARKQMDILERKLTIE</sequence>
<comment type="caution">
    <text evidence="3">The sequence shown here is derived from an EMBL/GenBank/DDBJ whole genome shotgun (WGS) entry which is preliminary data.</text>
</comment>
<dbReference type="InterPro" id="IPR051443">
    <property type="entry name" value="XLR/SYCP3"/>
</dbReference>
<dbReference type="GO" id="GO:0051321">
    <property type="term" value="P:meiotic cell cycle"/>
    <property type="evidence" value="ECO:0007669"/>
    <property type="project" value="TreeGrafter"/>
</dbReference>
<accession>A0A1A6HGW5</accession>
<dbReference type="GO" id="GO:0007286">
    <property type="term" value="P:spermatid development"/>
    <property type="evidence" value="ECO:0007669"/>
    <property type="project" value="TreeGrafter"/>
</dbReference>
<protein>
    <recommendedName>
        <fullName evidence="2">XLR/SYCP3/FAM9 domain-containing protein</fullName>
    </recommendedName>
</protein>
<proteinExistence type="inferred from homology"/>
<gene>
    <name evidence="3" type="ORF">A6R68_20110</name>
</gene>
<dbReference type="Pfam" id="PF04803">
    <property type="entry name" value="Cor1"/>
    <property type="match status" value="1"/>
</dbReference>
<dbReference type="OrthoDB" id="9621324at2759"/>
<feature type="non-terminal residue" evidence="3">
    <location>
        <position position="1"/>
    </location>
</feature>
<dbReference type="Proteomes" id="UP000092124">
    <property type="component" value="Unassembled WGS sequence"/>
</dbReference>
<dbReference type="STRING" id="56216.A0A1A6HGW5"/>
<dbReference type="InterPro" id="IPR006888">
    <property type="entry name" value="XLR/SYCP3/FAM9_dom"/>
</dbReference>
<organism evidence="3 4">
    <name type="scientific">Neotoma lepida</name>
    <name type="common">Desert woodrat</name>
    <dbReference type="NCBI Taxonomy" id="56216"/>
    <lineage>
        <taxon>Eukaryota</taxon>
        <taxon>Metazoa</taxon>
        <taxon>Chordata</taxon>
        <taxon>Craniata</taxon>
        <taxon>Vertebrata</taxon>
        <taxon>Euteleostomi</taxon>
        <taxon>Mammalia</taxon>
        <taxon>Eutheria</taxon>
        <taxon>Euarchontoglires</taxon>
        <taxon>Glires</taxon>
        <taxon>Rodentia</taxon>
        <taxon>Myomorpha</taxon>
        <taxon>Muroidea</taxon>
        <taxon>Cricetidae</taxon>
        <taxon>Neotominae</taxon>
        <taxon>Neotoma</taxon>
    </lineage>
</organism>
<keyword evidence="4" id="KW-1185">Reference proteome</keyword>
<dbReference type="PANTHER" id="PTHR19368">
    <property type="entry name" value="XLR/SCP3/FAM9"/>
    <property type="match status" value="1"/>
</dbReference>
<evidence type="ECO:0000313" key="3">
    <source>
        <dbReference type="EMBL" id="OBS77501.1"/>
    </source>
</evidence>
<dbReference type="EMBL" id="LZPO01029762">
    <property type="protein sequence ID" value="OBS77501.1"/>
    <property type="molecule type" value="Genomic_DNA"/>
</dbReference>
<evidence type="ECO:0000313" key="4">
    <source>
        <dbReference type="Proteomes" id="UP000092124"/>
    </source>
</evidence>
<dbReference type="AlphaFoldDB" id="A0A1A6HGW5"/>
<evidence type="ECO:0000256" key="1">
    <source>
        <dbReference type="ARBA" id="ARBA00010283"/>
    </source>
</evidence>